<organism evidence="3 4">
    <name type="scientific">Phomopsis amygdali</name>
    <name type="common">Fusicoccum amygdali</name>
    <dbReference type="NCBI Taxonomy" id="1214568"/>
    <lineage>
        <taxon>Eukaryota</taxon>
        <taxon>Fungi</taxon>
        <taxon>Dikarya</taxon>
        <taxon>Ascomycota</taxon>
        <taxon>Pezizomycotina</taxon>
        <taxon>Sordariomycetes</taxon>
        <taxon>Sordariomycetidae</taxon>
        <taxon>Diaporthales</taxon>
        <taxon>Diaporthaceae</taxon>
        <taxon>Diaporthe</taxon>
    </lineage>
</organism>
<keyword evidence="2" id="KW-1133">Transmembrane helix</keyword>
<keyword evidence="2" id="KW-0812">Transmembrane</keyword>
<comment type="caution">
    <text evidence="3">The sequence shown here is derived from an EMBL/GenBank/DDBJ whole genome shotgun (WGS) entry which is preliminary data.</text>
</comment>
<sequence>MPPRLHLQSVFCFGIFSTRPVDATMDNIYTGIWTNWSRGAILGSTLTTTKQYGNLLIAFMALFIGFVASRLWKISCLALHRCYSTADKRSPIHHQRQVILRNSRTAESALFEILCLLWAWRKSQFPRIAGLIPLTIFTFCYLTAFTAAGGFSSNISSSIGDEVLIKSQYCGTIITNSTMEGSSIRNRWQSERSNSAANYVQQCYSNISQSSATTACNKFVLSSLPTYEVNASAECPFQHQICRNPQSTLRLDSGYIDSHEDLGLNAPKDKRFAYRYVLHCAPLETDNYISHVKKDGRGWDRYHYGSVPIGPADNRTGSIDYLYMIDDLHSQYSPAIRGISMAGRNFKLGFDSIMMFRGEPDVWTPIPELVRLDGDLSIVFLSGAGVVFNQQMDDEWYRATVPDSLSYVSTDSGAQQTWRPSVSASPMGCVEQFQVCNLANPKHRGCGPLAGYFDAVYGAAKYFNVTEETLDPNRPFSSNATSARFIWPLVAMNSAPTVLTAVLNSLGTASLASQSELFAGNQQPLPKSQWQLDVLRWWHITLAAIQASRLAPEALSKNSVFHFLFAPPPPIKKSILSRDCKITILLTSWYYRDTSKLSMLANECQLLILHKARPSQSFFRIDRRHSTNMSRTFAIKIRSSAYTSFSCFGLYFTVITGALITITSYSLEPILNWLHKHRQHKSYANLEWISNNSLQLHRMIHEQLMGQDWANCTDDVPITDPETSLVNLDISDPEHPIIRRPQAPEKRSVPVEFSTAPALASSTIGGSLHSASAADLSGRTSTSSISSLSDWSWTLNARSAIMSVSGQLSVGESEDGDANEDMTGATENRERA</sequence>
<reference evidence="3" key="1">
    <citation type="submission" date="2023-06" db="EMBL/GenBank/DDBJ databases">
        <authorList>
            <person name="Noh H."/>
        </authorList>
    </citation>
    <scope>NUCLEOTIDE SEQUENCE</scope>
    <source>
        <strain evidence="3">DUCC20226</strain>
    </source>
</reference>
<feature type="region of interest" description="Disordered" evidence="1">
    <location>
        <begin position="806"/>
        <end position="832"/>
    </location>
</feature>
<evidence type="ECO:0000256" key="2">
    <source>
        <dbReference type="SAM" id="Phobius"/>
    </source>
</evidence>
<evidence type="ECO:0000256" key="1">
    <source>
        <dbReference type="SAM" id="MobiDB-lite"/>
    </source>
</evidence>
<dbReference type="AlphaFoldDB" id="A0AAD9SP24"/>
<keyword evidence="2" id="KW-0472">Membrane</keyword>
<feature type="transmembrane region" description="Helical" evidence="2">
    <location>
        <begin position="52"/>
        <end position="72"/>
    </location>
</feature>
<protein>
    <submittedName>
        <fullName evidence="3">Uncharacterized protein</fullName>
    </submittedName>
</protein>
<evidence type="ECO:0000313" key="4">
    <source>
        <dbReference type="Proteomes" id="UP001265746"/>
    </source>
</evidence>
<dbReference type="Proteomes" id="UP001265746">
    <property type="component" value="Unassembled WGS sequence"/>
</dbReference>
<accession>A0AAD9SP24</accession>
<gene>
    <name evidence="3" type="ORF">N8I77_000251</name>
</gene>
<name>A0AAD9SP24_PHOAM</name>
<dbReference type="EMBL" id="JAUJFL010000001">
    <property type="protein sequence ID" value="KAK2613333.1"/>
    <property type="molecule type" value="Genomic_DNA"/>
</dbReference>
<keyword evidence="4" id="KW-1185">Reference proteome</keyword>
<proteinExistence type="predicted"/>
<feature type="transmembrane region" description="Helical" evidence="2">
    <location>
        <begin position="128"/>
        <end position="151"/>
    </location>
</feature>
<evidence type="ECO:0000313" key="3">
    <source>
        <dbReference type="EMBL" id="KAK2613333.1"/>
    </source>
</evidence>